<protein>
    <submittedName>
        <fullName evidence="2">Uncharacterized protein</fullName>
    </submittedName>
</protein>
<dbReference type="PANTHER" id="PTHR31170">
    <property type="entry name" value="BNAC04G53230D PROTEIN"/>
    <property type="match status" value="1"/>
</dbReference>
<gene>
    <name evidence="2" type="ORF">FSB_LOCUS20558</name>
</gene>
<reference evidence="2" key="1">
    <citation type="submission" date="2018-02" db="EMBL/GenBank/DDBJ databases">
        <authorList>
            <person name="Cohen D.B."/>
            <person name="Kent A.D."/>
        </authorList>
    </citation>
    <scope>NUCLEOTIDE SEQUENCE</scope>
</reference>
<dbReference type="AlphaFoldDB" id="A0A2N9FPM3"/>
<dbReference type="PANTHER" id="PTHR31170:SF25">
    <property type="entry name" value="BNAA09G04570D PROTEIN"/>
    <property type="match status" value="1"/>
</dbReference>
<keyword evidence="1" id="KW-1133">Transmembrane helix</keyword>
<keyword evidence="1" id="KW-0472">Membrane</keyword>
<dbReference type="EMBL" id="OIVN01001327">
    <property type="protein sequence ID" value="SPC92676.1"/>
    <property type="molecule type" value="Genomic_DNA"/>
</dbReference>
<name>A0A2N9FPM3_FAGSY</name>
<organism evidence="2">
    <name type="scientific">Fagus sylvatica</name>
    <name type="common">Beechnut</name>
    <dbReference type="NCBI Taxonomy" id="28930"/>
    <lineage>
        <taxon>Eukaryota</taxon>
        <taxon>Viridiplantae</taxon>
        <taxon>Streptophyta</taxon>
        <taxon>Embryophyta</taxon>
        <taxon>Tracheophyta</taxon>
        <taxon>Spermatophyta</taxon>
        <taxon>Magnoliopsida</taxon>
        <taxon>eudicotyledons</taxon>
        <taxon>Gunneridae</taxon>
        <taxon>Pentapetalae</taxon>
        <taxon>rosids</taxon>
        <taxon>fabids</taxon>
        <taxon>Fagales</taxon>
        <taxon>Fagaceae</taxon>
        <taxon>Fagus</taxon>
    </lineage>
</organism>
<sequence>MAGNEHVISMEEFHSRYSVRRVTGETSSSAADEAETKSIQIQTTTLEARVQTIREAKENVNNKSHLIPKIQKVIFFLRDEKDLTKYYEPRVVSLGPIHHRNPKYQLGEQYKLLLTYEFVKGSEKMINDLYEKIKEKIKDLRDCFKREVTVDYDDEELAWLVAFGQQDLFLLENQLPYRLLKWLMSWSENEDELKDSIERYIQRQVIVREEGKREKEESCDSKEKPQEQKTISVDPGSEHIHLLDYLRTSLLDKRIDKINQNKQIQPWQSYRNVEELRAAGILMECSKSKKCCLSDISFTTRACLGYLILPPIIVDDSTRPMFLNLIAYEMCLDFENDFGVTSYISFLDSLIDERNDVKMLRKAGVLYNCLGSDKEVAKLFNEIGTDLVPNTQIYSNVRLQIQEHYKNKWMTWMAQFYQNHFSSPWTIFAFCGVLVGLGLTGIQTWLAVHPAK</sequence>
<proteinExistence type="predicted"/>
<feature type="transmembrane region" description="Helical" evidence="1">
    <location>
        <begin position="425"/>
        <end position="448"/>
    </location>
</feature>
<dbReference type="InterPro" id="IPR004158">
    <property type="entry name" value="DUF247_pln"/>
</dbReference>
<dbReference type="Pfam" id="PF03140">
    <property type="entry name" value="DUF247"/>
    <property type="match status" value="1"/>
</dbReference>
<keyword evidence="1" id="KW-0812">Transmembrane</keyword>
<accession>A0A2N9FPM3</accession>
<evidence type="ECO:0000256" key="1">
    <source>
        <dbReference type="SAM" id="Phobius"/>
    </source>
</evidence>
<evidence type="ECO:0000313" key="2">
    <source>
        <dbReference type="EMBL" id="SPC92676.1"/>
    </source>
</evidence>